<gene>
    <name evidence="1" type="ORF">GMARGA_LOCUS43509</name>
</gene>
<protein>
    <submittedName>
        <fullName evidence="1">44632_t:CDS:1</fullName>
    </submittedName>
</protein>
<reference evidence="1 2" key="1">
    <citation type="submission" date="2021-06" db="EMBL/GenBank/DDBJ databases">
        <authorList>
            <person name="Kallberg Y."/>
            <person name="Tangrot J."/>
            <person name="Rosling A."/>
        </authorList>
    </citation>
    <scope>NUCLEOTIDE SEQUENCE [LARGE SCALE GENOMIC DNA]</scope>
    <source>
        <strain evidence="1 2">120-4 pot B 10/14</strain>
    </source>
</reference>
<sequence length="82" mass="9200">WRGIVYCGTAMNKNALTILKSFQAADEIISTLPTELPICTKDKLTSKLLNFRSLSEPINLFEKLPKLCSHKCDFSISDNIIP</sequence>
<evidence type="ECO:0000313" key="2">
    <source>
        <dbReference type="Proteomes" id="UP000789901"/>
    </source>
</evidence>
<accession>A0ABN7XHC1</accession>
<name>A0ABN7XHC1_GIGMA</name>
<comment type="caution">
    <text evidence="1">The sequence shown here is derived from an EMBL/GenBank/DDBJ whole genome shotgun (WGS) entry which is preliminary data.</text>
</comment>
<evidence type="ECO:0000313" key="1">
    <source>
        <dbReference type="EMBL" id="CAG8854688.1"/>
    </source>
</evidence>
<dbReference type="Proteomes" id="UP000789901">
    <property type="component" value="Unassembled WGS sequence"/>
</dbReference>
<feature type="non-terminal residue" evidence="1">
    <location>
        <position position="82"/>
    </location>
</feature>
<organism evidence="1 2">
    <name type="scientific">Gigaspora margarita</name>
    <dbReference type="NCBI Taxonomy" id="4874"/>
    <lineage>
        <taxon>Eukaryota</taxon>
        <taxon>Fungi</taxon>
        <taxon>Fungi incertae sedis</taxon>
        <taxon>Mucoromycota</taxon>
        <taxon>Glomeromycotina</taxon>
        <taxon>Glomeromycetes</taxon>
        <taxon>Diversisporales</taxon>
        <taxon>Gigasporaceae</taxon>
        <taxon>Gigaspora</taxon>
    </lineage>
</organism>
<keyword evidence="2" id="KW-1185">Reference proteome</keyword>
<dbReference type="EMBL" id="CAJVQB010141309">
    <property type="protein sequence ID" value="CAG8854688.1"/>
    <property type="molecule type" value="Genomic_DNA"/>
</dbReference>
<feature type="non-terminal residue" evidence="1">
    <location>
        <position position="1"/>
    </location>
</feature>
<proteinExistence type="predicted"/>